<keyword evidence="3" id="KW-0285">Flavoprotein</keyword>
<dbReference type="Gene3D" id="3.40.109.10">
    <property type="entry name" value="NADH Oxidase"/>
    <property type="match status" value="1"/>
</dbReference>
<dbReference type="Proteomes" id="UP000184225">
    <property type="component" value="Unassembled WGS sequence"/>
</dbReference>
<evidence type="ECO:0000256" key="5">
    <source>
        <dbReference type="ARBA" id="ARBA00022857"/>
    </source>
</evidence>
<evidence type="ECO:0000256" key="3">
    <source>
        <dbReference type="ARBA" id="ARBA00022630"/>
    </source>
</evidence>
<dbReference type="Pfam" id="PF00881">
    <property type="entry name" value="Nitroreductase"/>
    <property type="match status" value="1"/>
</dbReference>
<evidence type="ECO:0000256" key="1">
    <source>
        <dbReference type="ARBA" id="ARBA00001917"/>
    </source>
</evidence>
<dbReference type="GO" id="GO:0016491">
    <property type="term" value="F:oxidoreductase activity"/>
    <property type="evidence" value="ECO:0007669"/>
    <property type="project" value="UniProtKB-KW"/>
</dbReference>
<keyword evidence="9" id="KW-1185">Reference proteome</keyword>
<dbReference type="STRING" id="579105.SAMN04488096_104309"/>
<reference evidence="8 9" key="1">
    <citation type="submission" date="2016-11" db="EMBL/GenBank/DDBJ databases">
        <authorList>
            <person name="Jaros S."/>
            <person name="Januszkiewicz K."/>
            <person name="Wedrychowicz H."/>
        </authorList>
    </citation>
    <scope>NUCLEOTIDE SEQUENCE [LARGE SCALE GENOMIC DNA]</scope>
    <source>
        <strain evidence="8 9">DSM 21425</strain>
    </source>
</reference>
<dbReference type="OrthoDB" id="9809288at2"/>
<evidence type="ECO:0000256" key="2">
    <source>
        <dbReference type="ARBA" id="ARBA00007118"/>
    </source>
</evidence>
<comment type="cofactor">
    <cofactor evidence="1">
        <name>FMN</name>
        <dbReference type="ChEBI" id="CHEBI:58210"/>
    </cofactor>
</comment>
<gene>
    <name evidence="8" type="ORF">SAMN04488096_104309</name>
</gene>
<evidence type="ECO:0000256" key="4">
    <source>
        <dbReference type="ARBA" id="ARBA00022643"/>
    </source>
</evidence>
<keyword evidence="4" id="KW-0288">FMN</keyword>
<dbReference type="EMBL" id="FQYY01000004">
    <property type="protein sequence ID" value="SHI79486.1"/>
    <property type="molecule type" value="Genomic_DNA"/>
</dbReference>
<protein>
    <recommendedName>
        <fullName evidence="7">Nitroreductase domain-containing protein</fullName>
    </recommendedName>
</protein>
<proteinExistence type="inferred from homology"/>
<dbReference type="CDD" id="cd02149">
    <property type="entry name" value="NfsB-like"/>
    <property type="match status" value="1"/>
</dbReference>
<evidence type="ECO:0000259" key="7">
    <source>
        <dbReference type="Pfam" id="PF00881"/>
    </source>
</evidence>
<feature type="domain" description="Nitroreductase" evidence="7">
    <location>
        <begin position="8"/>
        <end position="185"/>
    </location>
</feature>
<organism evidence="8 9">
    <name type="scientific">Mesonia phycicola</name>
    <dbReference type="NCBI Taxonomy" id="579105"/>
    <lineage>
        <taxon>Bacteria</taxon>
        <taxon>Pseudomonadati</taxon>
        <taxon>Bacteroidota</taxon>
        <taxon>Flavobacteriia</taxon>
        <taxon>Flavobacteriales</taxon>
        <taxon>Flavobacteriaceae</taxon>
        <taxon>Mesonia</taxon>
    </lineage>
</organism>
<dbReference type="PANTHER" id="PTHR43673:SF2">
    <property type="entry name" value="NITROREDUCTASE"/>
    <property type="match status" value="1"/>
</dbReference>
<dbReference type="RefSeq" id="WP_073150024.1">
    <property type="nucleotide sequence ID" value="NZ_FQYY01000004.1"/>
</dbReference>
<evidence type="ECO:0000256" key="6">
    <source>
        <dbReference type="ARBA" id="ARBA00023002"/>
    </source>
</evidence>
<dbReference type="InterPro" id="IPR029479">
    <property type="entry name" value="Nitroreductase"/>
</dbReference>
<accession>A0A1M6E1W8</accession>
<sequence length="212" mass="24597">MSAIKSLQWRYATKKFDNSKIVSKEKIDILKQSFNLTPTSYGLQPLKLVVVQNQELQDKLLEHSFQQKQVVTASHLLVICIETEIDSDFINHHFNLVKQIRNTPDEILNPFKNFLLKDFENKSSLEIEQWATKQAYLALGNLLTICANEEIDACPMEGFNPEKYDEILELKEKKLKSVLLLPIGYRAKDDFFADLEKVRRPLKETIIDITNL</sequence>
<evidence type="ECO:0000313" key="9">
    <source>
        <dbReference type="Proteomes" id="UP000184225"/>
    </source>
</evidence>
<dbReference type="PANTHER" id="PTHR43673">
    <property type="entry name" value="NAD(P)H NITROREDUCTASE YDGI-RELATED"/>
    <property type="match status" value="1"/>
</dbReference>
<keyword evidence="6" id="KW-0560">Oxidoreductase</keyword>
<comment type="similarity">
    <text evidence="2">Belongs to the nitroreductase family.</text>
</comment>
<evidence type="ECO:0000313" key="8">
    <source>
        <dbReference type="EMBL" id="SHI79486.1"/>
    </source>
</evidence>
<dbReference type="SUPFAM" id="SSF55469">
    <property type="entry name" value="FMN-dependent nitroreductase-like"/>
    <property type="match status" value="1"/>
</dbReference>
<dbReference type="InterPro" id="IPR033878">
    <property type="entry name" value="NfsB-like"/>
</dbReference>
<dbReference type="InterPro" id="IPR000415">
    <property type="entry name" value="Nitroreductase-like"/>
</dbReference>
<dbReference type="AlphaFoldDB" id="A0A1M6E1W8"/>
<name>A0A1M6E1W8_9FLAO</name>
<keyword evidence="5" id="KW-0521">NADP</keyword>